<feature type="domain" description="Phage tail tape measure protein" evidence="4">
    <location>
        <begin position="243"/>
        <end position="450"/>
    </location>
</feature>
<keyword evidence="2" id="KW-0175">Coiled coil</keyword>
<evidence type="ECO:0000256" key="1">
    <source>
        <dbReference type="ARBA" id="ARBA00022612"/>
    </source>
</evidence>
<reference evidence="5 6" key="1">
    <citation type="submission" date="2017-08" db="EMBL/GenBank/DDBJ databases">
        <title>Infants hospitalized years apart are colonized by the same room-sourced microbial strains.</title>
        <authorList>
            <person name="Brooks B."/>
            <person name="Olm M.R."/>
            <person name="Firek B.A."/>
            <person name="Baker R."/>
            <person name="Thomas B.C."/>
            <person name="Morowitz M.J."/>
            <person name="Banfield J.F."/>
        </authorList>
    </citation>
    <scope>NUCLEOTIDE SEQUENCE [LARGE SCALE GENOMIC DNA]</scope>
    <source>
        <strain evidence="5">S2_009_000_R2_77</strain>
    </source>
</reference>
<dbReference type="PANTHER" id="PTHR37813">
    <property type="entry name" value="FELS-2 PROPHAGE PROTEIN"/>
    <property type="match status" value="1"/>
</dbReference>
<dbReference type="Pfam" id="PF10145">
    <property type="entry name" value="PhageMin_Tail"/>
    <property type="match status" value="1"/>
</dbReference>
<dbReference type="Proteomes" id="UP000249198">
    <property type="component" value="Unassembled WGS sequence"/>
</dbReference>
<keyword evidence="3" id="KW-0812">Transmembrane</keyword>
<feature type="transmembrane region" description="Helical" evidence="3">
    <location>
        <begin position="581"/>
        <end position="607"/>
    </location>
</feature>
<protein>
    <submittedName>
        <fullName evidence="5">Phage tail tape measure protein</fullName>
    </submittedName>
</protein>
<sequence length="863" mass="90938">MANDLKMELVLQAIDRATRPIRAITQGSIGLAAALKTSRDQLKVLQAQQKDVSGWRTLRAASAQTETALQAARDRVKALGQEMAATGVPTRQMTRDLKSAIREATALKSQHQEQQVQLQGLRTRLSAAGISTRNLSQASRDLKQRIDATNESISAQGRRMQQLVVQQKRLSAARAQFDKAQQVAGGMAAGGAAGLGTAYAISRPLKGIVDAFAPAENAATQLKVAMMDSTGQVPAEFEKITTLATELGDRLPGTTADFQDMMTMLRRQGLSAANILGGTGEAAAYLGVQLQMPVTAAAEFAAKMQDATRTTEGDMMGLMDTIQKTFYLGVDSNNMLQGFSKISPVMNIIKKQGLEATKVLTPLLVMMDQAGMEGGSAGNAYRKIFQGAMANGDIQKALDGLKVTKGIDLKMDFTDGKGEFGGIENMYAQLEKLKGLSTEVRLEVIKDLFGDDSETLTTLNTMMDKGIGGYRDVEAKLQAQADLRTRVNEQLSTLTNTIEAAEGSWTNAMSEIGATIAPQLKELINGVGELAVKVKDWVKEHPALTAAIVKTAGGIAMLLAAGGGLTLMLASFLGPFAMVRYALTLVGIKSAGAITGVKGIGTALLWVGKAALWLGRALLMTPIGLAVTAIAAAAFLIYRYWEPIKGFFVGLWDDVKAAFDLGIFGIMKLLANWSPLGLLWRGITTALEALGIDVPEKFRTLGGALVDGLLEGLFNGLGKLKAGIMGIGDATIDWFKEKLDIHSPSRVFATLGGFTMAGLEQGLLQGQQGPLAAVVGMGKQLAAAGAIGIGAAGSAIAMDNRPPLSAGAAGGSAAMQSAAPITITINPSPGMNEQLLARLVAAEVAKIQRSSQARGRSSLSDQE</sequence>
<evidence type="ECO:0000256" key="2">
    <source>
        <dbReference type="SAM" id="Coils"/>
    </source>
</evidence>
<keyword evidence="3" id="KW-1133">Transmembrane helix</keyword>
<feature type="transmembrane region" description="Helical" evidence="3">
    <location>
        <begin position="552"/>
        <end position="574"/>
    </location>
</feature>
<dbReference type="EMBL" id="QFOH01000001">
    <property type="protein sequence ID" value="PZP26692.1"/>
    <property type="molecule type" value="Genomic_DNA"/>
</dbReference>
<dbReference type="RefSeq" id="WP_273228705.1">
    <property type="nucleotide sequence ID" value="NZ_QFOH01000001.1"/>
</dbReference>
<gene>
    <name evidence="5" type="ORF">DI599_00600</name>
</gene>
<evidence type="ECO:0000313" key="6">
    <source>
        <dbReference type="Proteomes" id="UP000249198"/>
    </source>
</evidence>
<proteinExistence type="predicted"/>
<dbReference type="PANTHER" id="PTHR37813:SF1">
    <property type="entry name" value="FELS-2 PROPHAGE PROTEIN"/>
    <property type="match status" value="1"/>
</dbReference>
<comment type="caution">
    <text evidence="5">The sequence shown here is derived from an EMBL/GenBank/DDBJ whole genome shotgun (WGS) entry which is preliminary data.</text>
</comment>
<dbReference type="NCBIfam" id="TIGR01760">
    <property type="entry name" value="tape_meas_TP901"/>
    <property type="match status" value="1"/>
</dbReference>
<keyword evidence="1" id="KW-1188">Viral release from host cell</keyword>
<evidence type="ECO:0000313" key="5">
    <source>
        <dbReference type="EMBL" id="PZP26692.1"/>
    </source>
</evidence>
<dbReference type="InterPro" id="IPR010090">
    <property type="entry name" value="Phage_tape_meas"/>
</dbReference>
<evidence type="ECO:0000256" key="3">
    <source>
        <dbReference type="SAM" id="Phobius"/>
    </source>
</evidence>
<feature type="coiled-coil region" evidence="2">
    <location>
        <begin position="62"/>
        <end position="117"/>
    </location>
</feature>
<evidence type="ECO:0000259" key="4">
    <source>
        <dbReference type="Pfam" id="PF10145"/>
    </source>
</evidence>
<feature type="transmembrane region" description="Helical" evidence="3">
    <location>
        <begin position="613"/>
        <end position="638"/>
    </location>
</feature>
<organism evidence="5 6">
    <name type="scientific">Pseudomonas kuykendallii</name>
    <dbReference type="NCBI Taxonomy" id="1007099"/>
    <lineage>
        <taxon>Bacteria</taxon>
        <taxon>Pseudomonadati</taxon>
        <taxon>Pseudomonadota</taxon>
        <taxon>Gammaproteobacteria</taxon>
        <taxon>Pseudomonadales</taxon>
        <taxon>Pseudomonadaceae</taxon>
        <taxon>Pseudomonas</taxon>
    </lineage>
</organism>
<dbReference type="AlphaFoldDB" id="A0A2W5F669"/>
<name>A0A2W5F669_9PSED</name>
<keyword evidence="3" id="KW-0472">Membrane</keyword>
<accession>A0A2W5F669</accession>